<keyword evidence="5" id="KW-1185">Reference proteome</keyword>
<evidence type="ECO:0000313" key="5">
    <source>
        <dbReference type="Proteomes" id="UP000285146"/>
    </source>
</evidence>
<dbReference type="OrthoDB" id="4153866at2759"/>
<dbReference type="PANTHER" id="PTHR31571:SF1">
    <property type="entry name" value="ALTERED INHERITANCE OF MITOCHONDRIA PROTEIN 6"/>
    <property type="match status" value="1"/>
</dbReference>
<comment type="similarity">
    <text evidence="1">Belongs to the AIM6 family.</text>
</comment>
<name>A0A423XFM5_9PEZI</name>
<reference evidence="4 5" key="1">
    <citation type="submission" date="2015-09" db="EMBL/GenBank/DDBJ databases">
        <title>Host preference determinants of Valsa canker pathogens revealed by comparative genomics.</title>
        <authorList>
            <person name="Yin Z."/>
            <person name="Huang L."/>
        </authorList>
    </citation>
    <scope>NUCLEOTIDE SEQUENCE [LARGE SCALE GENOMIC DNA]</scope>
    <source>
        <strain evidence="4 5">SXYLt</strain>
    </source>
</reference>
<organism evidence="4 5">
    <name type="scientific">Cytospora leucostoma</name>
    <dbReference type="NCBI Taxonomy" id="1230097"/>
    <lineage>
        <taxon>Eukaryota</taxon>
        <taxon>Fungi</taxon>
        <taxon>Dikarya</taxon>
        <taxon>Ascomycota</taxon>
        <taxon>Pezizomycotina</taxon>
        <taxon>Sordariomycetes</taxon>
        <taxon>Sordariomycetidae</taxon>
        <taxon>Diaporthales</taxon>
        <taxon>Cytosporaceae</taxon>
        <taxon>Cytospora</taxon>
    </lineage>
</organism>
<proteinExistence type="inferred from homology"/>
<dbReference type="Proteomes" id="UP000285146">
    <property type="component" value="Unassembled WGS sequence"/>
</dbReference>
<evidence type="ECO:0000313" key="4">
    <source>
        <dbReference type="EMBL" id="ROW14993.1"/>
    </source>
</evidence>
<dbReference type="PROSITE" id="PS50007">
    <property type="entry name" value="PIPLC_X_DOMAIN"/>
    <property type="match status" value="1"/>
</dbReference>
<dbReference type="AlphaFoldDB" id="A0A423XFM5"/>
<keyword evidence="3" id="KW-0472">Membrane</keyword>
<evidence type="ECO:0000256" key="1">
    <source>
        <dbReference type="ARBA" id="ARBA00008858"/>
    </source>
</evidence>
<dbReference type="InParanoid" id="A0A423XFM5"/>
<dbReference type="GO" id="GO:0006629">
    <property type="term" value="P:lipid metabolic process"/>
    <property type="evidence" value="ECO:0007669"/>
    <property type="project" value="InterPro"/>
</dbReference>
<sequence>MSQMYFDVADSCSSPSLFALIYVETPRASFILHGLNIAADARSVKPRLESIPEFLDNYDVAPLRCHSHNDYERDAPLLSALVAGCTGIEADIWLTEDGQDLVVGHGRAAATKTLKAMYLDPLLNILDSRNGASPNSSNGAHGLFNIRSDAPVVLLIDVKEPERSGAAWQIVLEQLEPFRQKGYLRRYEDNVIHSGPLIVVGSGNLDLETLLASSSSQGHPYYEYHDTFLDAPLDQLRHVTDSEWMAKYNISNSYYASASLKISVGLTKFGFSKAQLQQLRRQLRVAGASNLCSRYWDLPGWPVRYRDYVWAVLMQEDVCMLSVDDVNAAARQYWTTQYLSSVKWMVAVSSLLFVVTLAFTGLRTIYQRRKRKIISF</sequence>
<gene>
    <name evidence="4" type="ORF">VPNG_03408</name>
</gene>
<evidence type="ECO:0000256" key="3">
    <source>
        <dbReference type="SAM" id="Phobius"/>
    </source>
</evidence>
<dbReference type="STRING" id="1230097.A0A423XFM5"/>
<feature type="transmembrane region" description="Helical" evidence="3">
    <location>
        <begin position="344"/>
        <end position="366"/>
    </location>
</feature>
<dbReference type="SUPFAM" id="SSF51695">
    <property type="entry name" value="PLC-like phosphodiesterases"/>
    <property type="match status" value="1"/>
</dbReference>
<keyword evidence="3" id="KW-1133">Transmembrane helix</keyword>
<dbReference type="InterPro" id="IPR051236">
    <property type="entry name" value="HAT_RTT109-like"/>
</dbReference>
<comment type="caution">
    <text evidence="4">The sequence shown here is derived from an EMBL/GenBank/DDBJ whole genome shotgun (WGS) entry which is preliminary data.</text>
</comment>
<dbReference type="EMBL" id="LKEB01000011">
    <property type="protein sequence ID" value="ROW14993.1"/>
    <property type="molecule type" value="Genomic_DNA"/>
</dbReference>
<dbReference type="PANTHER" id="PTHR31571">
    <property type="entry name" value="ALTERED INHERITANCE OF MITOCHONDRIA PROTEIN 6"/>
    <property type="match status" value="1"/>
</dbReference>
<accession>A0A423XFM5</accession>
<keyword evidence="3" id="KW-0812">Transmembrane</keyword>
<dbReference type="InterPro" id="IPR017946">
    <property type="entry name" value="PLC-like_Pdiesterase_TIM-brl"/>
</dbReference>
<protein>
    <recommendedName>
        <fullName evidence="2">Altered inheritance of mitochondria protein 6</fullName>
    </recommendedName>
</protein>
<evidence type="ECO:0000256" key="2">
    <source>
        <dbReference type="ARBA" id="ARBA00014286"/>
    </source>
</evidence>
<dbReference type="GO" id="GO:0008081">
    <property type="term" value="F:phosphoric diester hydrolase activity"/>
    <property type="evidence" value="ECO:0007669"/>
    <property type="project" value="InterPro"/>
</dbReference>